<dbReference type="KEGG" id="lnu:N7U66_00985"/>
<dbReference type="EMBL" id="CP113088">
    <property type="protein sequence ID" value="WAC02352.1"/>
    <property type="molecule type" value="Genomic_DNA"/>
</dbReference>
<name>A0A9E8MXH5_9FLAO</name>
<sequence length="79" mass="8927">MKLLLTVLLLLSVSMASAKDHNKETHAIIAFESITMDSTPVLVINVKGIKTMEEIDIENYNKSNYLSLIVFKKQEPQMC</sequence>
<protein>
    <submittedName>
        <fullName evidence="2">Uncharacterized protein</fullName>
    </submittedName>
</protein>
<dbReference type="AlphaFoldDB" id="A0A9E8MXH5"/>
<feature type="signal peptide" evidence="1">
    <location>
        <begin position="1"/>
        <end position="18"/>
    </location>
</feature>
<dbReference type="Proteomes" id="UP001164705">
    <property type="component" value="Chromosome"/>
</dbReference>
<accession>A0A9E8MXH5</accession>
<reference evidence="2" key="1">
    <citation type="submission" date="2022-11" db="EMBL/GenBank/DDBJ databases">
        <title>Lacinutrix neustonica HL-RS19T sp. nov., isolated from the surface microlayer sample of brackish Lake Shihwa.</title>
        <authorList>
            <person name="Choi J.Y."/>
            <person name="Hwang C.Y."/>
        </authorList>
    </citation>
    <scope>NUCLEOTIDE SEQUENCE</scope>
    <source>
        <strain evidence="2">HL-RS19</strain>
    </source>
</reference>
<keyword evidence="1" id="KW-0732">Signal</keyword>
<evidence type="ECO:0000313" key="3">
    <source>
        <dbReference type="Proteomes" id="UP001164705"/>
    </source>
</evidence>
<keyword evidence="3" id="KW-1185">Reference proteome</keyword>
<evidence type="ECO:0000313" key="2">
    <source>
        <dbReference type="EMBL" id="WAC02352.1"/>
    </source>
</evidence>
<feature type="chain" id="PRO_5038630482" evidence="1">
    <location>
        <begin position="19"/>
        <end position="79"/>
    </location>
</feature>
<proteinExistence type="predicted"/>
<gene>
    <name evidence="2" type="ORF">N7U66_00985</name>
</gene>
<organism evidence="2 3">
    <name type="scientific">Lacinutrix neustonica</name>
    <dbReference type="NCBI Taxonomy" id="2980107"/>
    <lineage>
        <taxon>Bacteria</taxon>
        <taxon>Pseudomonadati</taxon>
        <taxon>Bacteroidota</taxon>
        <taxon>Flavobacteriia</taxon>
        <taxon>Flavobacteriales</taxon>
        <taxon>Flavobacteriaceae</taxon>
        <taxon>Lacinutrix</taxon>
    </lineage>
</organism>
<dbReference type="RefSeq" id="WP_267676949.1">
    <property type="nucleotide sequence ID" value="NZ_CP113088.1"/>
</dbReference>
<evidence type="ECO:0000256" key="1">
    <source>
        <dbReference type="SAM" id="SignalP"/>
    </source>
</evidence>